<dbReference type="OrthoDB" id="1934312at2"/>
<feature type="transmembrane region" description="Helical" evidence="1">
    <location>
        <begin position="195"/>
        <end position="212"/>
    </location>
</feature>
<feature type="transmembrane region" description="Helical" evidence="1">
    <location>
        <begin position="240"/>
        <end position="259"/>
    </location>
</feature>
<dbReference type="Proteomes" id="UP000195985">
    <property type="component" value="Unassembled WGS sequence"/>
</dbReference>
<evidence type="ECO:0000313" key="3">
    <source>
        <dbReference type="Proteomes" id="UP000195985"/>
    </source>
</evidence>
<feature type="transmembrane region" description="Helical" evidence="1">
    <location>
        <begin position="127"/>
        <end position="147"/>
    </location>
</feature>
<keyword evidence="1" id="KW-0472">Membrane</keyword>
<dbReference type="STRING" id="43064.SAMN04488086_12611"/>
<keyword evidence="1" id="KW-1133">Transmembrane helix</keyword>
<dbReference type="RefSeq" id="WP_086943496.1">
    <property type="nucleotide sequence ID" value="NZ_FONM01000026.1"/>
</dbReference>
<feature type="transmembrane region" description="Helical" evidence="1">
    <location>
        <begin position="167"/>
        <end position="188"/>
    </location>
</feature>
<dbReference type="EMBL" id="FWEY01000009">
    <property type="protein sequence ID" value="SLM52745.1"/>
    <property type="molecule type" value="Genomic_DNA"/>
</dbReference>
<feature type="transmembrane region" description="Helical" evidence="1">
    <location>
        <begin position="71"/>
        <end position="89"/>
    </location>
</feature>
<gene>
    <name evidence="2" type="ORF">TPAS_2452</name>
</gene>
<feature type="transmembrane region" description="Helical" evidence="1">
    <location>
        <begin position="374"/>
        <end position="391"/>
    </location>
</feature>
<evidence type="ECO:0000313" key="2">
    <source>
        <dbReference type="EMBL" id="SLM52745.1"/>
    </source>
</evidence>
<feature type="transmembrane region" description="Helical" evidence="1">
    <location>
        <begin position="12"/>
        <end position="31"/>
    </location>
</feature>
<sequence>MNLTIKFSKEKIHTYMLIIFILMMCRWMYLIPEAIFGVNTDDITLVFFILYYGFCYIKYHKKNEQGKSYKGPIYLALLICFVAAFKGNVNWEQSIMAGLLPQRYFFFILLSYLPIRNMIYLKKINVKSFLDAIIIVGIVASILYLIQHFTYPKLIFINTLMNQRNGLRIYVDSVVIELMIMIVFERLLYDKKNKFYHIMVLLLGLAHVFLVSQGRLESSAIIATLFIGFLLWNKVSLLKIWGSGVIFGAVLWVVNSGIIDTIIGTQNTLEIRFYGRSLYFEQLFSSISNLIFGCGYPNSLDASIASGSVNYIYLADNGIFAFFYVYGLLGLLFVFLFLIRAMGMSWRIYRVGGNILPLMFLIFNMILAYNITFWWWKLEWIFVLVIYLSYLEHQNYKNKVIRY</sequence>
<feature type="transmembrane region" description="Helical" evidence="1">
    <location>
        <begin position="218"/>
        <end position="233"/>
    </location>
</feature>
<feature type="transmembrane region" description="Helical" evidence="1">
    <location>
        <begin position="95"/>
        <end position="115"/>
    </location>
</feature>
<proteinExistence type="predicted"/>
<organism evidence="2 3">
    <name type="scientific">Trichococcus pasteurii</name>
    <dbReference type="NCBI Taxonomy" id="43064"/>
    <lineage>
        <taxon>Bacteria</taxon>
        <taxon>Bacillati</taxon>
        <taxon>Bacillota</taxon>
        <taxon>Bacilli</taxon>
        <taxon>Lactobacillales</taxon>
        <taxon>Carnobacteriaceae</taxon>
        <taxon>Trichococcus</taxon>
    </lineage>
</organism>
<name>A0A1W1III4_9LACT</name>
<keyword evidence="3" id="KW-1185">Reference proteome</keyword>
<feature type="transmembrane region" description="Helical" evidence="1">
    <location>
        <begin position="351"/>
        <end position="368"/>
    </location>
</feature>
<reference evidence="3" key="1">
    <citation type="submission" date="2016-04" db="EMBL/GenBank/DDBJ databases">
        <authorList>
            <person name="Strepis N."/>
        </authorList>
    </citation>
    <scope>NUCLEOTIDE SEQUENCE [LARGE SCALE GENOMIC DNA]</scope>
</reference>
<dbReference type="AlphaFoldDB" id="A0A1W1III4"/>
<accession>A0A1W1III4</accession>
<protein>
    <submittedName>
        <fullName evidence="2">Uncharacterized protein</fullName>
    </submittedName>
</protein>
<keyword evidence="1" id="KW-0812">Transmembrane</keyword>
<feature type="transmembrane region" description="Helical" evidence="1">
    <location>
        <begin position="43"/>
        <end position="59"/>
    </location>
</feature>
<feature type="transmembrane region" description="Helical" evidence="1">
    <location>
        <begin position="319"/>
        <end position="339"/>
    </location>
</feature>
<evidence type="ECO:0000256" key="1">
    <source>
        <dbReference type="SAM" id="Phobius"/>
    </source>
</evidence>